<dbReference type="Proteomes" id="UP001651158">
    <property type="component" value="Unassembled WGS sequence"/>
</dbReference>
<dbReference type="InterPro" id="IPR016024">
    <property type="entry name" value="ARM-type_fold"/>
</dbReference>
<comment type="caution">
    <text evidence="3">The sequence shown here is derived from an EMBL/GenBank/DDBJ whole genome shotgun (WGS) entry which is preliminary data.</text>
</comment>
<dbReference type="SUPFAM" id="SSF48371">
    <property type="entry name" value="ARM repeat"/>
    <property type="match status" value="1"/>
</dbReference>
<feature type="region of interest" description="Disordered" evidence="1">
    <location>
        <begin position="288"/>
        <end position="358"/>
    </location>
</feature>
<feature type="compositionally biased region" description="Low complexity" evidence="1">
    <location>
        <begin position="296"/>
        <end position="310"/>
    </location>
</feature>
<protein>
    <submittedName>
        <fullName evidence="3">CLIP-associating protein 1</fullName>
    </submittedName>
</protein>
<feature type="compositionally biased region" description="Polar residues" evidence="1">
    <location>
        <begin position="328"/>
        <end position="345"/>
    </location>
</feature>
<dbReference type="Gene3D" id="1.25.10.10">
    <property type="entry name" value="Leucine-rich Repeat Variant"/>
    <property type="match status" value="3"/>
</dbReference>
<evidence type="ECO:0000313" key="4">
    <source>
        <dbReference type="Proteomes" id="UP001651158"/>
    </source>
</evidence>
<accession>A0ABR4QT96</accession>
<feature type="domain" description="TOG" evidence="2">
    <location>
        <begin position="930"/>
        <end position="1164"/>
    </location>
</feature>
<feature type="region of interest" description="Disordered" evidence="1">
    <location>
        <begin position="760"/>
        <end position="779"/>
    </location>
</feature>
<name>A0ABR4QT96_9CEST</name>
<feature type="region of interest" description="Disordered" evidence="1">
    <location>
        <begin position="813"/>
        <end position="842"/>
    </location>
</feature>
<feature type="region of interest" description="Disordered" evidence="1">
    <location>
        <begin position="1"/>
        <end position="28"/>
    </location>
</feature>
<evidence type="ECO:0000259" key="2">
    <source>
        <dbReference type="SMART" id="SM01349"/>
    </source>
</evidence>
<gene>
    <name evidence="3" type="ORF">TcWFU_009399</name>
</gene>
<feature type="domain" description="TOG" evidence="2">
    <location>
        <begin position="70"/>
        <end position="298"/>
    </location>
</feature>
<sequence length="1177" mass="129277">MLFKGKCPQVQRSQEKRGRLPAMSSINGGNTLRRMATKSGSSGAIDEEGFRHAFSTVSSLPIYSSRDLSEYMAKIKESLCVNPEDWERRVTALKDLRNVVGSGGHQMDEFPALLRTLETPVLGCLQDLRSQVVREASVTVAYLSQETGSKFDHFAEIVMQTLLNLIPNSAKIMSTSAITAIGFIIRNTFASRLFPIIAGGLSSKSSVLRKYVCVFLDPIFQCWPVHVLERHMGLIQEVLCKGVSDADQDARSATRKAFKSFAEKFPDQVETVLRNLDFAKRKAIERSLSNGTDDQSSAASGTSSRTASQTNLACPSTKRTTRPAMGTSGLSSGTRRPTIPSTGSMISEIGRKNVGAYGDSRSRVGVKKISVSQPASRETSPIRTASEVDYNAGGSSVAKAYAKTLSSTVSRQKGLGFGASAIMRGPRRASRPLPHSQDPSREGSPVSAVSGNDPYTYGAASTVNNKRPSLTSMSDAGYLQFKNQSRRQYESDDNASETSSMCSERSGQSMPVYRRSHLRPVNRLAVPRTVQGFGEIIKLLGSSQWSEKKEGLMHLKEYLRSGKPLSHAEVIRVAEVLSVIFGESSSKVITPFMETLQLFIKSYHQFLHEWIYIAMVRLFNRQGQEVLSTHQKSIADTLAVVRSHFPLNLQFACCCRFIIDDAMSPILKVKARVLEYLKDLLVMMPVDAISNPSSEMVKSIARVIAWSTEPKSADVRRLASRVVIKLSDLNPAAFASVVKQMPKASQDQSAKLLKTYQKTATVSTSSHETTSPDGSRSSTRLIKPQMGNGGRPFSPISPTYVPAVQQEADHYQVSGKNRSVSIPDSRIGMEPSSSYGQPPPLPPPYSANAVAHNGQMADGAHHYFSVATGSGHSPAAGDSGNFQQFPPQYSYLPAKSLQQQPPTSLLSGFSNDLLYPKLKKPVIGYQTLKKIRELPPEDAITEILQELSNYNDRYEQRKACMLKLIKLLRDGTIQTWEEHSKPTLLILLESLSDTSNETRALALRVLQELVRTQGDLISDYACLTVMKILEACNDIDKGVIRSAEECAQTVARYLSQELCLRLLTTVINDSQTSLNLPAVKMQTQVIKVSSPELVQEVLPDLIPGLIAACNHEDSHMRKASIFCLVQIAIKFGDAVWDYLNELTASKKRLLRIYIDKELEGSGKSSDSVRISGNLPIA</sequence>
<evidence type="ECO:0000256" key="1">
    <source>
        <dbReference type="SAM" id="MobiDB-lite"/>
    </source>
</evidence>
<dbReference type="InterPro" id="IPR034085">
    <property type="entry name" value="TOG"/>
</dbReference>
<evidence type="ECO:0000313" key="3">
    <source>
        <dbReference type="EMBL" id="KAL5112926.1"/>
    </source>
</evidence>
<reference evidence="3 4" key="1">
    <citation type="journal article" date="2022" name="Front. Cell. Infect. Microbiol.">
        <title>The Genomes of Two Strains of Taenia crassiceps the Animal Model for the Study of Human Cysticercosis.</title>
        <authorList>
            <person name="Bobes R.J."/>
            <person name="Estrada K."/>
            <person name="Rios-Valencia D.G."/>
            <person name="Calderon-Gallegos A."/>
            <person name="de la Torre P."/>
            <person name="Carrero J.C."/>
            <person name="Sanchez-Flores A."/>
            <person name="Laclette J.P."/>
        </authorList>
    </citation>
    <scope>NUCLEOTIDE SEQUENCE [LARGE SCALE GENOMIC DNA]</scope>
    <source>
        <strain evidence="3">WFUcys</strain>
    </source>
</reference>
<dbReference type="Pfam" id="PF12348">
    <property type="entry name" value="CLASP_N"/>
    <property type="match status" value="1"/>
</dbReference>
<dbReference type="InterPro" id="IPR011989">
    <property type="entry name" value="ARM-like"/>
</dbReference>
<keyword evidence="4" id="KW-1185">Reference proteome</keyword>
<dbReference type="EMBL" id="JAKROA010000001">
    <property type="protein sequence ID" value="KAL5112926.1"/>
    <property type="molecule type" value="Genomic_DNA"/>
</dbReference>
<dbReference type="PANTHER" id="PTHR21567">
    <property type="entry name" value="CLASP"/>
    <property type="match status" value="1"/>
</dbReference>
<dbReference type="SMART" id="SM01349">
    <property type="entry name" value="TOG"/>
    <property type="match status" value="2"/>
</dbReference>
<feature type="compositionally biased region" description="Polar residues" evidence="1">
    <location>
        <begin position="496"/>
        <end position="509"/>
    </location>
</feature>
<proteinExistence type="predicted"/>
<organism evidence="3 4">
    <name type="scientific">Taenia crassiceps</name>
    <dbReference type="NCBI Taxonomy" id="6207"/>
    <lineage>
        <taxon>Eukaryota</taxon>
        <taxon>Metazoa</taxon>
        <taxon>Spiralia</taxon>
        <taxon>Lophotrochozoa</taxon>
        <taxon>Platyhelminthes</taxon>
        <taxon>Cestoda</taxon>
        <taxon>Eucestoda</taxon>
        <taxon>Cyclophyllidea</taxon>
        <taxon>Taeniidae</taxon>
        <taxon>Taenia</taxon>
    </lineage>
</organism>
<feature type="region of interest" description="Disordered" evidence="1">
    <location>
        <begin position="485"/>
        <end position="510"/>
    </location>
</feature>
<dbReference type="PANTHER" id="PTHR21567:SF9">
    <property type="entry name" value="CLIP-ASSOCIATING PROTEIN"/>
    <property type="match status" value="1"/>
</dbReference>
<feature type="compositionally biased region" description="Polar residues" evidence="1">
    <location>
        <begin position="459"/>
        <end position="472"/>
    </location>
</feature>
<dbReference type="InterPro" id="IPR024395">
    <property type="entry name" value="CLASP_N_dom"/>
</dbReference>
<feature type="region of interest" description="Disordered" evidence="1">
    <location>
        <begin position="417"/>
        <end position="472"/>
    </location>
</feature>